<keyword evidence="1" id="KW-0472">Membrane</keyword>
<evidence type="ECO:0008006" key="4">
    <source>
        <dbReference type="Google" id="ProtNLM"/>
    </source>
</evidence>
<dbReference type="InterPro" id="IPR025418">
    <property type="entry name" value="YrhC-like"/>
</dbReference>
<reference evidence="2" key="1">
    <citation type="submission" date="2021-04" db="EMBL/GenBank/DDBJ databases">
        <title>Genome seq and assembly of Bacillus sp.</title>
        <authorList>
            <person name="Chhetri G."/>
        </authorList>
    </citation>
    <scope>NUCLEOTIDE SEQUENCE</scope>
    <source>
        <strain evidence="2">RG28</strain>
    </source>
</reference>
<name>A0A940NE14_9BACI</name>
<dbReference type="EMBL" id="JAGIYQ010000001">
    <property type="protein sequence ID" value="MBP0723774.1"/>
    <property type="molecule type" value="Genomic_DNA"/>
</dbReference>
<dbReference type="Proteomes" id="UP000682134">
    <property type="component" value="Unassembled WGS sequence"/>
</dbReference>
<comment type="caution">
    <text evidence="2">The sequence shown here is derived from an EMBL/GenBank/DDBJ whole genome shotgun (WGS) entry which is preliminary data.</text>
</comment>
<evidence type="ECO:0000313" key="3">
    <source>
        <dbReference type="Proteomes" id="UP000682134"/>
    </source>
</evidence>
<keyword evidence="3" id="KW-1185">Reference proteome</keyword>
<evidence type="ECO:0000256" key="1">
    <source>
        <dbReference type="SAM" id="Phobius"/>
    </source>
</evidence>
<dbReference type="AlphaFoldDB" id="A0A940NE14"/>
<organism evidence="2 3">
    <name type="scientific">Gottfriedia endophytica</name>
    <dbReference type="NCBI Taxonomy" id="2820819"/>
    <lineage>
        <taxon>Bacteria</taxon>
        <taxon>Bacillati</taxon>
        <taxon>Bacillota</taxon>
        <taxon>Bacilli</taxon>
        <taxon>Bacillales</taxon>
        <taxon>Bacillaceae</taxon>
        <taxon>Gottfriedia</taxon>
    </lineage>
</organism>
<protein>
    <recommendedName>
        <fullName evidence="4">YrhC-like protein</fullName>
    </recommendedName>
</protein>
<keyword evidence="1" id="KW-0812">Transmembrane</keyword>
<feature type="transmembrane region" description="Helical" evidence="1">
    <location>
        <begin position="12"/>
        <end position="33"/>
    </location>
</feature>
<proteinExistence type="predicted"/>
<accession>A0A940NE14</accession>
<feature type="transmembrane region" description="Helical" evidence="1">
    <location>
        <begin position="45"/>
        <end position="63"/>
    </location>
</feature>
<sequence length="77" mass="8869">MKLKKLKAKVRDFKTYGAILTALSSFFYIGTLLPKDGVTSQKVEMMEIIVFALLIAAFGFFMLSNHFNRKLQNEEQF</sequence>
<gene>
    <name evidence="2" type="ORF">J5Y03_01090</name>
</gene>
<keyword evidence="1" id="KW-1133">Transmembrane helix</keyword>
<dbReference type="RefSeq" id="WP_209401500.1">
    <property type="nucleotide sequence ID" value="NZ_JAGIYQ010000001.1"/>
</dbReference>
<evidence type="ECO:0000313" key="2">
    <source>
        <dbReference type="EMBL" id="MBP0723774.1"/>
    </source>
</evidence>
<dbReference type="Pfam" id="PF14143">
    <property type="entry name" value="YrhC"/>
    <property type="match status" value="1"/>
</dbReference>